<dbReference type="GO" id="GO:0016020">
    <property type="term" value="C:membrane"/>
    <property type="evidence" value="ECO:0007669"/>
    <property type="project" value="UniProtKB-SubCell"/>
</dbReference>
<feature type="domain" description="Amino acid transporter transmembrane" evidence="12">
    <location>
        <begin position="1"/>
        <end position="213"/>
    </location>
</feature>
<gene>
    <name evidence="14" type="primary">LOC108625852</name>
</gene>
<evidence type="ECO:0000256" key="8">
    <source>
        <dbReference type="ARBA" id="ARBA00037101"/>
    </source>
</evidence>
<dbReference type="InterPro" id="IPR013057">
    <property type="entry name" value="AA_transpt_TM"/>
</dbReference>
<dbReference type="PANTHER" id="PTHR22950">
    <property type="entry name" value="AMINO ACID TRANSPORTER"/>
    <property type="match status" value="1"/>
</dbReference>
<reference evidence="14" key="1">
    <citation type="submission" date="2025-08" db="UniProtKB">
        <authorList>
            <consortium name="RefSeq"/>
        </authorList>
    </citation>
    <scope>IDENTIFICATION</scope>
    <source>
        <tissue evidence="14">Whole body</tissue>
    </source>
</reference>
<feature type="transmembrane region" description="Helical" evidence="11">
    <location>
        <begin position="177"/>
        <end position="197"/>
    </location>
</feature>
<evidence type="ECO:0000256" key="4">
    <source>
        <dbReference type="ARBA" id="ARBA00022692"/>
    </source>
</evidence>
<comment type="similarity">
    <text evidence="2">Belongs to the amino acid/polyamine transporter 2 family.</text>
</comment>
<sequence length="230" mass="26166">MVSYNVVVGDTVTKVLIRVTGISETNIFAHRQVVVFFATACITIPLCLYRNVARLAKISFLSLVCVGFILLAILIRMGTMSAIVPSQGDSWRFANFPGVIPSIGIMAFAFMCHHNTFLIYESIERATQQKWDVVTHWSLFTSFLIATAFGIIGYATFTAYVQGDLMENYCWDDDLMNFARVMFSGTILLTFPIECFVTREQVEVLRTFEGHHHFLKWIGIFLLSYHDRES</sequence>
<keyword evidence="4 11" id="KW-0812">Transmembrane</keyword>
<evidence type="ECO:0000256" key="6">
    <source>
        <dbReference type="ARBA" id="ARBA00022989"/>
    </source>
</evidence>
<evidence type="ECO:0000313" key="13">
    <source>
        <dbReference type="Proteomes" id="UP000694925"/>
    </source>
</evidence>
<evidence type="ECO:0000256" key="11">
    <source>
        <dbReference type="SAM" id="Phobius"/>
    </source>
</evidence>
<keyword evidence="3" id="KW-0813">Transport</keyword>
<organism evidence="13 14">
    <name type="scientific">Ceratina calcarata</name>
    <dbReference type="NCBI Taxonomy" id="156304"/>
    <lineage>
        <taxon>Eukaryota</taxon>
        <taxon>Metazoa</taxon>
        <taxon>Ecdysozoa</taxon>
        <taxon>Arthropoda</taxon>
        <taxon>Hexapoda</taxon>
        <taxon>Insecta</taxon>
        <taxon>Pterygota</taxon>
        <taxon>Neoptera</taxon>
        <taxon>Endopterygota</taxon>
        <taxon>Hymenoptera</taxon>
        <taxon>Apocrita</taxon>
        <taxon>Aculeata</taxon>
        <taxon>Apoidea</taxon>
        <taxon>Anthophila</taxon>
        <taxon>Apidae</taxon>
        <taxon>Ceratina</taxon>
        <taxon>Zadontomerus</taxon>
    </lineage>
</organism>
<accession>A0AAJ7J0A6</accession>
<evidence type="ECO:0000256" key="9">
    <source>
        <dbReference type="ARBA" id="ARBA00040814"/>
    </source>
</evidence>
<keyword evidence="6 11" id="KW-1133">Transmembrane helix</keyword>
<protein>
    <recommendedName>
        <fullName evidence="9">Putative sodium-coupled neutral amino acid transporter 11</fullName>
    </recommendedName>
    <alternativeName>
        <fullName evidence="10">Solute carrier family 38 member 11</fullName>
    </alternativeName>
</protein>
<evidence type="ECO:0000313" key="14">
    <source>
        <dbReference type="RefSeq" id="XP_017881661.1"/>
    </source>
</evidence>
<evidence type="ECO:0000256" key="3">
    <source>
        <dbReference type="ARBA" id="ARBA00022448"/>
    </source>
</evidence>
<feature type="transmembrane region" description="Helical" evidence="11">
    <location>
        <begin position="133"/>
        <end position="157"/>
    </location>
</feature>
<dbReference type="GO" id="GO:0015179">
    <property type="term" value="F:L-amino acid transmembrane transporter activity"/>
    <property type="evidence" value="ECO:0007669"/>
    <property type="project" value="TreeGrafter"/>
</dbReference>
<evidence type="ECO:0000256" key="7">
    <source>
        <dbReference type="ARBA" id="ARBA00023136"/>
    </source>
</evidence>
<dbReference type="Proteomes" id="UP000694925">
    <property type="component" value="Unplaced"/>
</dbReference>
<name>A0AAJ7J0A6_9HYME</name>
<evidence type="ECO:0000259" key="12">
    <source>
        <dbReference type="Pfam" id="PF01490"/>
    </source>
</evidence>
<dbReference type="KEGG" id="ccal:108625852"/>
<feature type="transmembrane region" description="Helical" evidence="11">
    <location>
        <begin position="28"/>
        <end position="48"/>
    </location>
</feature>
<evidence type="ECO:0000256" key="10">
    <source>
        <dbReference type="ARBA" id="ARBA00041723"/>
    </source>
</evidence>
<keyword evidence="13" id="KW-1185">Reference proteome</keyword>
<evidence type="ECO:0000256" key="2">
    <source>
        <dbReference type="ARBA" id="ARBA00008066"/>
    </source>
</evidence>
<feature type="transmembrane region" description="Helical" evidence="11">
    <location>
        <begin position="99"/>
        <end position="121"/>
    </location>
</feature>
<comment type="subcellular location">
    <subcellularLocation>
        <location evidence="1">Membrane</location>
        <topology evidence="1">Multi-pass membrane protein</topology>
    </subcellularLocation>
</comment>
<dbReference type="AlphaFoldDB" id="A0AAJ7J0A6"/>
<dbReference type="GeneID" id="108625852"/>
<evidence type="ECO:0000256" key="1">
    <source>
        <dbReference type="ARBA" id="ARBA00004141"/>
    </source>
</evidence>
<comment type="function">
    <text evidence="8">Putative sodium-dependent amino acid/proton antiporter.</text>
</comment>
<evidence type="ECO:0000256" key="5">
    <source>
        <dbReference type="ARBA" id="ARBA00022970"/>
    </source>
</evidence>
<dbReference type="RefSeq" id="XP_017881661.1">
    <property type="nucleotide sequence ID" value="XM_018026172.2"/>
</dbReference>
<dbReference type="PANTHER" id="PTHR22950:SF458">
    <property type="entry name" value="SODIUM-COUPLED NEUTRAL AMINO ACID TRANSPORTER 11-RELATED"/>
    <property type="match status" value="1"/>
</dbReference>
<dbReference type="Pfam" id="PF01490">
    <property type="entry name" value="Aa_trans"/>
    <property type="match status" value="1"/>
</dbReference>
<keyword evidence="5" id="KW-0029">Amino-acid transport</keyword>
<keyword evidence="7 11" id="KW-0472">Membrane</keyword>
<feature type="transmembrane region" description="Helical" evidence="11">
    <location>
        <begin position="60"/>
        <end position="79"/>
    </location>
</feature>
<proteinExistence type="inferred from homology"/>